<dbReference type="RefSeq" id="WP_131551249.1">
    <property type="nucleotide sequence ID" value="NZ_SJSK01000001.1"/>
</dbReference>
<evidence type="ECO:0000256" key="5">
    <source>
        <dbReference type="ARBA" id="ARBA00023136"/>
    </source>
</evidence>
<evidence type="ECO:0000313" key="8">
    <source>
        <dbReference type="EMBL" id="TCC93380.1"/>
    </source>
</evidence>
<dbReference type="InterPro" id="IPR010432">
    <property type="entry name" value="RDD"/>
</dbReference>
<protein>
    <submittedName>
        <fullName evidence="8">RDD family protein</fullName>
    </submittedName>
</protein>
<evidence type="ECO:0000256" key="3">
    <source>
        <dbReference type="ARBA" id="ARBA00022692"/>
    </source>
</evidence>
<reference evidence="8 9" key="1">
    <citation type="submission" date="2019-02" db="EMBL/GenBank/DDBJ databases">
        <title>Pedobacter sp. RP-1-13 sp. nov., isolated from Arctic soil.</title>
        <authorList>
            <person name="Dahal R.H."/>
        </authorList>
    </citation>
    <scope>NUCLEOTIDE SEQUENCE [LARGE SCALE GENOMIC DNA]</scope>
    <source>
        <strain evidence="8 9">RP-1-13</strain>
    </source>
</reference>
<keyword evidence="5 6" id="KW-0472">Membrane</keyword>
<feature type="transmembrane region" description="Helical" evidence="6">
    <location>
        <begin position="21"/>
        <end position="42"/>
    </location>
</feature>
<evidence type="ECO:0000259" key="7">
    <source>
        <dbReference type="Pfam" id="PF06271"/>
    </source>
</evidence>
<dbReference type="OrthoDB" id="762068at2"/>
<accession>A0A4R0N128</accession>
<keyword evidence="4 6" id="KW-1133">Transmembrane helix</keyword>
<dbReference type="InterPro" id="IPR051791">
    <property type="entry name" value="Pra-immunoreactive"/>
</dbReference>
<sequence>MEFKENSLNLEYCRASMSKRFINYLIDSVVVFTVLFLMGFTLELISPGLISGSSIGGLSERIVGMIFYGTIMSFTEIASQGKSIGKLITGTRVIDEDGSSLSIGKAIIRNFIRAIPFDAFSAFGNPCKPWHDSWSHTMVVDEKLLALQVRKDVFFSALKNQTQ</sequence>
<evidence type="ECO:0000256" key="6">
    <source>
        <dbReference type="SAM" id="Phobius"/>
    </source>
</evidence>
<evidence type="ECO:0000256" key="2">
    <source>
        <dbReference type="ARBA" id="ARBA00022475"/>
    </source>
</evidence>
<dbReference type="Proteomes" id="UP000292884">
    <property type="component" value="Unassembled WGS sequence"/>
</dbReference>
<keyword evidence="9" id="KW-1185">Reference proteome</keyword>
<dbReference type="GO" id="GO:0005886">
    <property type="term" value="C:plasma membrane"/>
    <property type="evidence" value="ECO:0007669"/>
    <property type="project" value="UniProtKB-SubCell"/>
</dbReference>
<evidence type="ECO:0000256" key="4">
    <source>
        <dbReference type="ARBA" id="ARBA00022989"/>
    </source>
</evidence>
<dbReference type="EMBL" id="SJSK01000001">
    <property type="protein sequence ID" value="TCC93380.1"/>
    <property type="molecule type" value="Genomic_DNA"/>
</dbReference>
<feature type="domain" description="RDD" evidence="7">
    <location>
        <begin position="15"/>
        <end position="121"/>
    </location>
</feature>
<keyword evidence="3 6" id="KW-0812">Transmembrane</keyword>
<gene>
    <name evidence="8" type="ORF">EZ428_01000</name>
</gene>
<name>A0A4R0N128_9SPHI</name>
<dbReference type="PANTHER" id="PTHR36115:SF4">
    <property type="entry name" value="MEMBRANE PROTEIN"/>
    <property type="match status" value="1"/>
</dbReference>
<proteinExistence type="predicted"/>
<dbReference type="AlphaFoldDB" id="A0A4R0N128"/>
<keyword evidence="2" id="KW-1003">Cell membrane</keyword>
<dbReference type="Pfam" id="PF06271">
    <property type="entry name" value="RDD"/>
    <property type="match status" value="1"/>
</dbReference>
<comment type="caution">
    <text evidence="8">The sequence shown here is derived from an EMBL/GenBank/DDBJ whole genome shotgun (WGS) entry which is preliminary data.</text>
</comment>
<evidence type="ECO:0000313" key="9">
    <source>
        <dbReference type="Proteomes" id="UP000292884"/>
    </source>
</evidence>
<organism evidence="8 9">
    <name type="scientific">Pedobacter frigiditerrae</name>
    <dbReference type="NCBI Taxonomy" id="2530452"/>
    <lineage>
        <taxon>Bacteria</taxon>
        <taxon>Pseudomonadati</taxon>
        <taxon>Bacteroidota</taxon>
        <taxon>Sphingobacteriia</taxon>
        <taxon>Sphingobacteriales</taxon>
        <taxon>Sphingobacteriaceae</taxon>
        <taxon>Pedobacter</taxon>
    </lineage>
</organism>
<dbReference type="PANTHER" id="PTHR36115">
    <property type="entry name" value="PROLINE-RICH ANTIGEN HOMOLOG-RELATED"/>
    <property type="match status" value="1"/>
</dbReference>
<evidence type="ECO:0000256" key="1">
    <source>
        <dbReference type="ARBA" id="ARBA00004651"/>
    </source>
</evidence>
<comment type="subcellular location">
    <subcellularLocation>
        <location evidence="1">Cell membrane</location>
        <topology evidence="1">Multi-pass membrane protein</topology>
    </subcellularLocation>
</comment>